<feature type="compositionally biased region" description="Polar residues" evidence="6">
    <location>
        <begin position="198"/>
        <end position="214"/>
    </location>
</feature>
<feature type="region of interest" description="Disordered" evidence="6">
    <location>
        <begin position="194"/>
        <end position="263"/>
    </location>
</feature>
<dbReference type="InterPro" id="IPR027607">
    <property type="entry name" value="Surf_Exclu_SEC10/PgrA"/>
</dbReference>
<name>A0A239R8Z9_STREI</name>
<feature type="signal peptide" evidence="7">
    <location>
        <begin position="1"/>
        <end position="25"/>
    </location>
</feature>
<sequence length="942" mass="100640">MNKAKVVTAAATVAASFGVVTQVHADDTDLATVSNNTEVAQNQATENVTKSDVDVAKANLDTANQAVSNQEQVVSDATQSADKAQTAYDKAQQETSEAQKLVDQATPENIATAQNDVTEAEKEVAQAQDAEKVAEDVVNKAQEAVSNQSSVVSQAQQSVNDAQAAVDAAQKDVNDKQAILDGTGQAEIIANRDKAQKDVNSAQEQVKQSQSDLTKAQEADANRQEAIDNAQKTVDEANQTVTSTKSDLDVKTAKATDTQATEDTKKAAVDAAQKDVNDKQAILDGTGQKAILDEAEAAKVDEADKKAALADAQSDLTKAQEADANRQEAIDNAQKTVDGANQTVTSTKSDLEAKTTTAQETEQALENAQSVYNTAENDYKAINTITMSDEYAKALKDAFDLNLSDSERAAAEEVLKRLATSEGLKNSFKHNENDKAKAVDINNITAEQAQELSLFAADLINQAREIVDTLPVSVSADSANAAKEHGYYYSKNISSAWSFNHDTSDLDQQYNWVDEDWASGVLANYTRSTRSKSYTMDTLKESIYSSINRWLFNSSEWLHASSVAGTRNATTGDSFVGIGFSVYADGTSGVNLNIFNTNYSDLSTFDKTALENQKSADKVTSTYNTAQAELAQATASNTAAQEAKAAAQTAYDNAVSQLATASTALTQAQSVAVQTPAAQAKLATAKATLKQAQENLVSAQQAVDELNADIKVKQANLESAKQDLATKQATLATKQANLTAEQARLVGLQNSLKTANANVQQAKTNVETANDNLSKTQAYLTSLQNAPELLAQAQQKEVTAKATLLKALDTLEAELLKLKDLQVQQVAAQTVYNSTSKAYQAILDAQEKQRLQDEYNAIVAQGKTPIAIVDETGKILGYRVEDPQVESQSSSLSSSVKAVEEVPAVKASVLPETGENSSILTILLGCLMTLWGLIEVRRNKAK</sequence>
<reference evidence="9 10" key="1">
    <citation type="submission" date="2017-07" db="EMBL/GenBank/DDBJ databases">
        <authorList>
            <person name="Sun Z.S."/>
            <person name="Albrecht U."/>
            <person name="Echele G."/>
            <person name="Lee C.C."/>
        </authorList>
    </citation>
    <scope>NUCLEOTIDE SEQUENCE [LARGE SCALE GENOMIC DNA]</scope>
    <source>
        <strain evidence="9 10">AR3</strain>
    </source>
</reference>
<evidence type="ECO:0000256" key="5">
    <source>
        <dbReference type="SAM" id="Coils"/>
    </source>
</evidence>
<feature type="coiled-coil region" evidence="5">
    <location>
        <begin position="682"/>
        <end position="772"/>
    </location>
</feature>
<dbReference type="Proteomes" id="UP000214649">
    <property type="component" value="Unassembled WGS sequence"/>
</dbReference>
<evidence type="ECO:0000259" key="8">
    <source>
        <dbReference type="PROSITE" id="PS50847"/>
    </source>
</evidence>
<dbReference type="EMBL" id="FZRA01000002">
    <property type="protein sequence ID" value="SNU07238.1"/>
    <property type="molecule type" value="Genomic_DNA"/>
</dbReference>
<feature type="compositionally biased region" description="Polar residues" evidence="6">
    <location>
        <begin position="230"/>
        <end position="245"/>
    </location>
</feature>
<evidence type="ECO:0000256" key="7">
    <source>
        <dbReference type="SAM" id="SignalP"/>
    </source>
</evidence>
<evidence type="ECO:0000256" key="3">
    <source>
        <dbReference type="ARBA" id="ARBA00022729"/>
    </source>
</evidence>
<dbReference type="RefSeq" id="WP_094140398.1">
    <property type="nucleotide sequence ID" value="NZ_FZRA01000002.1"/>
</dbReference>
<gene>
    <name evidence="9" type="ORF">SAMN05216470_0669</name>
</gene>
<feature type="compositionally biased region" description="Basic and acidic residues" evidence="6">
    <location>
        <begin position="215"/>
        <end position="226"/>
    </location>
</feature>
<evidence type="ECO:0000313" key="10">
    <source>
        <dbReference type="Proteomes" id="UP000214649"/>
    </source>
</evidence>
<feature type="compositionally biased region" description="Polar residues" evidence="6">
    <location>
        <begin position="333"/>
        <end position="348"/>
    </location>
</feature>
<dbReference type="AlphaFoldDB" id="A0A239R8Z9"/>
<evidence type="ECO:0000256" key="1">
    <source>
        <dbReference type="ARBA" id="ARBA00022512"/>
    </source>
</evidence>
<keyword evidence="5" id="KW-0175">Coiled coil</keyword>
<keyword evidence="3 7" id="KW-0732">Signal</keyword>
<accession>A0A239R8Z9</accession>
<evidence type="ECO:0000313" key="9">
    <source>
        <dbReference type="EMBL" id="SNU07238.1"/>
    </source>
</evidence>
<keyword evidence="2" id="KW-0964">Secreted</keyword>
<dbReference type="PROSITE" id="PS50847">
    <property type="entry name" value="GRAM_POS_ANCHORING"/>
    <property type="match status" value="1"/>
</dbReference>
<dbReference type="InterPro" id="IPR019931">
    <property type="entry name" value="LPXTG_anchor"/>
</dbReference>
<keyword evidence="4" id="KW-0572">Peptidoglycan-anchor</keyword>
<proteinExistence type="predicted"/>
<dbReference type="NCBIfam" id="TIGR01167">
    <property type="entry name" value="LPXTG_anchor"/>
    <property type="match status" value="1"/>
</dbReference>
<feature type="region of interest" description="Disordered" evidence="6">
    <location>
        <begin position="78"/>
        <end position="102"/>
    </location>
</feature>
<evidence type="ECO:0000256" key="4">
    <source>
        <dbReference type="ARBA" id="ARBA00023088"/>
    </source>
</evidence>
<dbReference type="NCBIfam" id="TIGR04320">
    <property type="entry name" value="Surf_Exclu_PgrA"/>
    <property type="match status" value="1"/>
</dbReference>
<evidence type="ECO:0000256" key="2">
    <source>
        <dbReference type="ARBA" id="ARBA00022525"/>
    </source>
</evidence>
<feature type="domain" description="Gram-positive cocci surface proteins LPxTG" evidence="8">
    <location>
        <begin position="910"/>
        <end position="942"/>
    </location>
</feature>
<organism evidence="9 10">
    <name type="scientific">Streptococcus equinus</name>
    <name type="common">Streptococcus bovis</name>
    <dbReference type="NCBI Taxonomy" id="1335"/>
    <lineage>
        <taxon>Bacteria</taxon>
        <taxon>Bacillati</taxon>
        <taxon>Bacillota</taxon>
        <taxon>Bacilli</taxon>
        <taxon>Lactobacillales</taxon>
        <taxon>Streptococcaceae</taxon>
        <taxon>Streptococcus</taxon>
    </lineage>
</organism>
<feature type="region of interest" description="Disordered" evidence="6">
    <location>
        <begin position="331"/>
        <end position="356"/>
    </location>
</feature>
<keyword evidence="1" id="KW-0134">Cell wall</keyword>
<protein>
    <submittedName>
        <fullName evidence="9">LPXTG-motif cell wall anchor domain-containing protein/SEC10/PgrA surface exclusion domain-containing protein</fullName>
    </submittedName>
</protein>
<dbReference type="Gene3D" id="1.20.120.330">
    <property type="entry name" value="Nucleotidyltransferases domain 2"/>
    <property type="match status" value="1"/>
</dbReference>
<evidence type="ECO:0000256" key="6">
    <source>
        <dbReference type="SAM" id="MobiDB-lite"/>
    </source>
</evidence>
<feature type="chain" id="PRO_5013280721" evidence="7">
    <location>
        <begin position="26"/>
        <end position="942"/>
    </location>
</feature>